<evidence type="ECO:0000313" key="1">
    <source>
        <dbReference type="EMBL" id="OMO57340.1"/>
    </source>
</evidence>
<organism evidence="1 2">
    <name type="scientific">Corchorus capsularis</name>
    <name type="common">Jute</name>
    <dbReference type="NCBI Taxonomy" id="210143"/>
    <lineage>
        <taxon>Eukaryota</taxon>
        <taxon>Viridiplantae</taxon>
        <taxon>Streptophyta</taxon>
        <taxon>Embryophyta</taxon>
        <taxon>Tracheophyta</taxon>
        <taxon>Spermatophyta</taxon>
        <taxon>Magnoliopsida</taxon>
        <taxon>eudicotyledons</taxon>
        <taxon>Gunneridae</taxon>
        <taxon>Pentapetalae</taxon>
        <taxon>rosids</taxon>
        <taxon>malvids</taxon>
        <taxon>Malvales</taxon>
        <taxon>Malvaceae</taxon>
        <taxon>Grewioideae</taxon>
        <taxon>Apeibeae</taxon>
        <taxon>Corchorus</taxon>
    </lineage>
</organism>
<dbReference type="PANTHER" id="PTHR35987:SF3">
    <property type="entry name" value="PROTEIN PLASTID REDOX INSENSITIVE 2-LIKE ISOFORM X1"/>
    <property type="match status" value="1"/>
</dbReference>
<dbReference type="GO" id="GO:0010468">
    <property type="term" value="P:regulation of gene expression"/>
    <property type="evidence" value="ECO:0007669"/>
    <property type="project" value="InterPro"/>
</dbReference>
<dbReference type="AlphaFoldDB" id="A0A1R3GH46"/>
<accession>A0A1R3GH46</accession>
<dbReference type="STRING" id="210143.A0A1R3GH46"/>
<dbReference type="OrthoDB" id="1924990at2759"/>
<sequence>MASSSSCVSTQAPVTPAKTSTSTTLLILRTPCFILRPPSNPSLSFSSSSFTPKPISAKPFPSRRRASPPQNYVYPDPIPEFANAETQKFKTALFKKLCKDKDTFGDDLDAVIDVCVEVFSCFLHNEYGGPGTLLVEPFTNMFVTLKEKKLPGAPAAARAALLWAQNHVDDDWEVWNSYSQK</sequence>
<keyword evidence="2" id="KW-1185">Reference proteome</keyword>
<dbReference type="InterPro" id="IPR039349">
    <property type="entry name" value="PRIN2"/>
</dbReference>
<reference evidence="1 2" key="1">
    <citation type="submission" date="2013-09" db="EMBL/GenBank/DDBJ databases">
        <title>Corchorus capsularis genome sequencing.</title>
        <authorList>
            <person name="Alam M."/>
            <person name="Haque M.S."/>
            <person name="Islam M.S."/>
            <person name="Emdad E.M."/>
            <person name="Islam M.M."/>
            <person name="Ahmed B."/>
            <person name="Halim A."/>
            <person name="Hossen Q.M.M."/>
            <person name="Hossain M.Z."/>
            <person name="Ahmed R."/>
            <person name="Khan M.M."/>
            <person name="Islam R."/>
            <person name="Rashid M.M."/>
            <person name="Khan S.A."/>
            <person name="Rahman M.S."/>
            <person name="Alam M."/>
        </authorList>
    </citation>
    <scope>NUCLEOTIDE SEQUENCE [LARGE SCALE GENOMIC DNA]</scope>
    <source>
        <strain evidence="2">cv. CVL-1</strain>
        <tissue evidence="1">Whole seedling</tissue>
    </source>
</reference>
<protein>
    <submittedName>
        <fullName evidence="1">Uncharacterized protein</fullName>
    </submittedName>
</protein>
<dbReference type="PANTHER" id="PTHR35987">
    <property type="entry name" value="PROTEIN PLASTID REDOX INSENSITIVE 2, CHLOROPLASTIC-RELATED"/>
    <property type="match status" value="1"/>
</dbReference>
<dbReference type="Proteomes" id="UP000188268">
    <property type="component" value="Unassembled WGS sequence"/>
</dbReference>
<dbReference type="Gramene" id="OMO57340">
    <property type="protein sequence ID" value="OMO57340"/>
    <property type="gene ID" value="CCACVL1_25824"/>
</dbReference>
<gene>
    <name evidence="1" type="ORF">CCACVL1_25824</name>
</gene>
<dbReference type="OMA" id="GERANCQ"/>
<comment type="caution">
    <text evidence="1">The sequence shown here is derived from an EMBL/GenBank/DDBJ whole genome shotgun (WGS) entry which is preliminary data.</text>
</comment>
<proteinExistence type="predicted"/>
<name>A0A1R3GH46_COCAP</name>
<dbReference type="EMBL" id="AWWV01014379">
    <property type="protein sequence ID" value="OMO57340.1"/>
    <property type="molecule type" value="Genomic_DNA"/>
</dbReference>
<evidence type="ECO:0000313" key="2">
    <source>
        <dbReference type="Proteomes" id="UP000188268"/>
    </source>
</evidence>